<proteinExistence type="predicted"/>
<gene>
    <name evidence="1" type="ORF">FA584_07810</name>
</gene>
<dbReference type="Proteomes" id="UP000502831">
    <property type="component" value="Chromosome"/>
</dbReference>
<sequence>MDKKLTVIEAAKLLGVSKEAIYNRLRRGSLQSIIENGVKYILLTKSSLKEGSSIRKIENVTESAYVELLKVQLEEMKLKNEKLEADKERLIADKERLLIESKEKIEMIYKERDEQLKAILTLANRQITHTGNETVTSTNTPTTIVPSSNVTASPTPFSFEEADVLDEDEENRVVEDMFESYSDWRDLRSYLKEKGFSKKEKQHISDKIGKKIGQLNDVMDKNGKLFIKKGKKLKEILGE</sequence>
<evidence type="ECO:0000313" key="2">
    <source>
        <dbReference type="Proteomes" id="UP000502831"/>
    </source>
</evidence>
<reference evidence="1 2" key="1">
    <citation type="journal article" date="2017" name="Environ. Sci. Technol.">
        <title>Organohalide Respiration with Chlorinated Ethenes under Low pH Conditions.</title>
        <authorList>
            <person name="Yang Y."/>
            <person name="Capiro N.L."/>
            <person name="Marcet T.F."/>
            <person name="Yan J."/>
            <person name="Pennell K.D."/>
            <person name="Loffler F.E."/>
        </authorList>
    </citation>
    <scope>NUCLEOTIDE SEQUENCE [LARGE SCALE GENOMIC DNA]</scope>
    <source>
        <strain evidence="1 2">ACSDCE</strain>
    </source>
</reference>
<accession>A0A6G9VRY1</accession>
<protein>
    <submittedName>
        <fullName evidence="1">Helix-turn-helix domain-containing protein</fullName>
    </submittedName>
</protein>
<organism evidence="1 2">
    <name type="scientific">Sulfurospirillum diekertiae</name>
    <dbReference type="NCBI Taxonomy" id="1854492"/>
    <lineage>
        <taxon>Bacteria</taxon>
        <taxon>Pseudomonadati</taxon>
        <taxon>Campylobacterota</taxon>
        <taxon>Epsilonproteobacteria</taxon>
        <taxon>Campylobacterales</taxon>
        <taxon>Sulfurospirillaceae</taxon>
        <taxon>Sulfurospirillum</taxon>
    </lineage>
</organism>
<name>A0A6G9VRY1_9BACT</name>
<dbReference type="RefSeq" id="WP_167749930.1">
    <property type="nucleotide sequence ID" value="NZ_CP039734.2"/>
</dbReference>
<dbReference type="EMBL" id="CP039734">
    <property type="protein sequence ID" value="QIR76112.1"/>
    <property type="molecule type" value="Genomic_DNA"/>
</dbReference>
<dbReference type="AlphaFoldDB" id="A0A6G9VRY1"/>
<evidence type="ECO:0000313" key="1">
    <source>
        <dbReference type="EMBL" id="QIR76112.1"/>
    </source>
</evidence>